<dbReference type="PANTHER" id="PTHR18901:SF38">
    <property type="entry name" value="PSEUDOURIDINE-5'-PHOSPHATASE"/>
    <property type="match status" value="1"/>
</dbReference>
<dbReference type="InterPro" id="IPR036412">
    <property type="entry name" value="HAD-like_sf"/>
</dbReference>
<dbReference type="PANTHER" id="PTHR18901">
    <property type="entry name" value="2-DEOXYGLUCOSE-6-PHOSPHATE PHOSPHATASE 2"/>
    <property type="match status" value="1"/>
</dbReference>
<dbReference type="EMBL" id="JAOTMY010000003">
    <property type="protein sequence ID" value="MCY3087909.1"/>
    <property type="molecule type" value="Genomic_DNA"/>
</dbReference>
<dbReference type="InterPro" id="IPR041492">
    <property type="entry name" value="HAD_2"/>
</dbReference>
<dbReference type="Pfam" id="PF13419">
    <property type="entry name" value="HAD_2"/>
    <property type="match status" value="1"/>
</dbReference>
<dbReference type="NCBIfam" id="TIGR01509">
    <property type="entry name" value="HAD-SF-IA-v3"/>
    <property type="match status" value="1"/>
</dbReference>
<proteinExistence type="predicted"/>
<gene>
    <name evidence="1" type="ORF">ODY61_07295</name>
</gene>
<evidence type="ECO:0000313" key="2">
    <source>
        <dbReference type="Proteomes" id="UP001069047"/>
    </source>
</evidence>
<name>A0A9Q4DGC7_9LACT</name>
<dbReference type="InterPro" id="IPR023214">
    <property type="entry name" value="HAD_sf"/>
</dbReference>
<keyword evidence="1" id="KW-0378">Hydrolase</keyword>
<dbReference type="SUPFAM" id="SSF56784">
    <property type="entry name" value="HAD-like"/>
    <property type="match status" value="1"/>
</dbReference>
<evidence type="ECO:0000313" key="1">
    <source>
        <dbReference type="EMBL" id="MCY3087909.1"/>
    </source>
</evidence>
<dbReference type="Gene3D" id="3.40.50.1000">
    <property type="entry name" value="HAD superfamily/HAD-like"/>
    <property type="match status" value="1"/>
</dbReference>
<protein>
    <submittedName>
        <fullName evidence="1">HAD family hydrolase</fullName>
    </submittedName>
</protein>
<reference evidence="1" key="1">
    <citation type="submission" date="2022-09" db="EMBL/GenBank/DDBJ databases">
        <title>Aerococcus urinae taxonomy study.</title>
        <authorList>
            <person name="Christensen J."/>
            <person name="Senneby E."/>
        </authorList>
    </citation>
    <scope>NUCLEOTIDE SEQUENCE</scope>
    <source>
        <strain evidence="1">LUND-41-B12</strain>
    </source>
</reference>
<sequence length="123" mass="13838">MDYCKATFDAVGLGSSAPNVRGYKMLEHFEISKYFDHILFAQDVKHNKPHPEVYLKHLDYHQVDADEALVIEDSIVGAQAANNAGIGVVLVPDNEFPKSSEPRPDNVLLEVDNLNEVIKWMKD</sequence>
<comment type="caution">
    <text evidence="1">The sequence shown here is derived from an EMBL/GenBank/DDBJ whole genome shotgun (WGS) entry which is preliminary data.</text>
</comment>
<organism evidence="1 2">
    <name type="scientific">Aerococcus mictus</name>
    <dbReference type="NCBI Taxonomy" id="2976810"/>
    <lineage>
        <taxon>Bacteria</taxon>
        <taxon>Bacillati</taxon>
        <taxon>Bacillota</taxon>
        <taxon>Bacilli</taxon>
        <taxon>Lactobacillales</taxon>
        <taxon>Aerococcaceae</taxon>
        <taxon>Aerococcus</taxon>
    </lineage>
</organism>
<dbReference type="GO" id="GO:0016787">
    <property type="term" value="F:hydrolase activity"/>
    <property type="evidence" value="ECO:0007669"/>
    <property type="project" value="UniProtKB-KW"/>
</dbReference>
<dbReference type="Proteomes" id="UP001069047">
    <property type="component" value="Unassembled WGS sequence"/>
</dbReference>
<dbReference type="InterPro" id="IPR006439">
    <property type="entry name" value="HAD-SF_hydro_IA"/>
</dbReference>
<accession>A0A9Q4DGC7</accession>
<dbReference type="CDD" id="cd07505">
    <property type="entry name" value="HAD_BPGM-like"/>
    <property type="match status" value="1"/>
</dbReference>
<dbReference type="AlphaFoldDB" id="A0A9Q4DGC7"/>